<protein>
    <submittedName>
        <fullName evidence="7">Cysteine proteinase</fullName>
    </submittedName>
</protein>
<dbReference type="Pfam" id="PF08246">
    <property type="entry name" value="Inhibitor_I29"/>
    <property type="match status" value="1"/>
</dbReference>
<dbReference type="SUPFAM" id="SSF54001">
    <property type="entry name" value="Cysteine proteinases"/>
    <property type="match status" value="1"/>
</dbReference>
<dbReference type="STRING" id="869250.J4C356"/>
<dbReference type="GO" id="GO:0006508">
    <property type="term" value="P:proteolysis"/>
    <property type="evidence" value="ECO:0007669"/>
    <property type="project" value="InterPro"/>
</dbReference>
<keyword evidence="4" id="KW-0472">Membrane</keyword>
<dbReference type="EMBL" id="AP011947">
    <property type="protein sequence ID" value="BAM39856.1"/>
    <property type="molecule type" value="Genomic_DNA"/>
</dbReference>
<dbReference type="OMA" id="EKGNHWI"/>
<dbReference type="CDD" id="cd02248">
    <property type="entry name" value="Peptidase_C1A"/>
    <property type="match status" value="1"/>
</dbReference>
<comment type="similarity">
    <text evidence="1">Belongs to the peptidase C1 family.</text>
</comment>
<feature type="domain" description="Peptidase C1A papain C-terminal" evidence="5">
    <location>
        <begin position="210"/>
        <end position="414"/>
    </location>
</feature>
<evidence type="ECO:0000259" key="5">
    <source>
        <dbReference type="SMART" id="SM00645"/>
    </source>
</evidence>
<dbReference type="VEuPathDB" id="PiroplasmaDB:TOT_020000127"/>
<dbReference type="InterPro" id="IPR038765">
    <property type="entry name" value="Papain-like_cys_pep_sf"/>
</dbReference>
<dbReference type="RefSeq" id="XP_009690157.1">
    <property type="nucleotide sequence ID" value="XM_009691862.1"/>
</dbReference>
<dbReference type="PANTHER" id="PTHR12411">
    <property type="entry name" value="CYSTEINE PROTEASE FAMILY C1-RELATED"/>
    <property type="match status" value="1"/>
</dbReference>
<sequence>MEQIDPIKIDAIERVDTESVLVEDNANQKKNFGTTVTALLKRYSAIVVIVLAAALFITTFVAIVLSSGRSTVKKNKELLSKEFEKLEFDNFVTIKDQKEEDFTKMVAEVLYKVAIEFDPKEEALIYLQYNQFNKDYSRKHTSYRHKKSAFTNYRYNLNEINQHNRKEGVMYTKRMNRFGDLSAKEFMKKYTMKLSLNLPKDKPVAYNNERPMSVDLRAHGFVTPVKAQQEGEYSWAYSTVAVAESFVKKTTQKTVSLSENQLVDCVQTKGTPNNPVLGYKYVKDLGLYKSESVERAKTKCPDLNEERFKLPSYSYSYDPDLVALMLNAGPLTVPVALNDEWQFYADGTMNVCGPELNHFATLIGVSFDEKGNHWILKNSFGQDWGSKGYVLLERNSEEYKNNCASQNKDLILKLMKYNLAKMGTPSL</sequence>
<evidence type="ECO:0000256" key="1">
    <source>
        <dbReference type="ARBA" id="ARBA00008455"/>
    </source>
</evidence>
<evidence type="ECO:0000256" key="2">
    <source>
        <dbReference type="ARBA" id="ARBA00023145"/>
    </source>
</evidence>
<organism evidence="7 8">
    <name type="scientific">Theileria orientalis strain Shintoku</name>
    <dbReference type="NCBI Taxonomy" id="869250"/>
    <lineage>
        <taxon>Eukaryota</taxon>
        <taxon>Sar</taxon>
        <taxon>Alveolata</taxon>
        <taxon>Apicomplexa</taxon>
        <taxon>Aconoidasida</taxon>
        <taxon>Piroplasmida</taxon>
        <taxon>Theileriidae</taxon>
        <taxon>Theileria</taxon>
    </lineage>
</organism>
<dbReference type="OrthoDB" id="10253408at2759"/>
<evidence type="ECO:0000259" key="6">
    <source>
        <dbReference type="SMART" id="SM00848"/>
    </source>
</evidence>
<keyword evidence="8" id="KW-1185">Reference proteome</keyword>
<evidence type="ECO:0000313" key="8">
    <source>
        <dbReference type="Proteomes" id="UP000003786"/>
    </source>
</evidence>
<accession>J4C356</accession>
<dbReference type="Proteomes" id="UP000003786">
    <property type="component" value="Chromosome 2"/>
</dbReference>
<dbReference type="Pfam" id="PF00112">
    <property type="entry name" value="Peptidase_C1"/>
    <property type="match status" value="1"/>
</dbReference>
<keyword evidence="3" id="KW-0325">Glycoprotein</keyword>
<feature type="transmembrane region" description="Helical" evidence="4">
    <location>
        <begin position="43"/>
        <end position="65"/>
    </location>
</feature>
<dbReference type="eggNOG" id="KOG1543">
    <property type="taxonomic scope" value="Eukaryota"/>
</dbReference>
<dbReference type="SMART" id="SM00848">
    <property type="entry name" value="Inhibitor_I29"/>
    <property type="match status" value="1"/>
</dbReference>
<feature type="domain" description="Cathepsin propeptide inhibitor" evidence="6">
    <location>
        <begin position="129"/>
        <end position="186"/>
    </location>
</feature>
<evidence type="ECO:0000256" key="3">
    <source>
        <dbReference type="ARBA" id="ARBA00023180"/>
    </source>
</evidence>
<gene>
    <name evidence="7" type="ORF">TOT_020000127</name>
</gene>
<dbReference type="KEGG" id="tot:TOT_020000127"/>
<dbReference type="SMART" id="SM00645">
    <property type="entry name" value="Pept_C1"/>
    <property type="match status" value="1"/>
</dbReference>
<dbReference type="InterPro" id="IPR013128">
    <property type="entry name" value="Peptidase_C1A"/>
</dbReference>
<dbReference type="InterPro" id="IPR013201">
    <property type="entry name" value="Prot_inhib_I29"/>
</dbReference>
<keyword evidence="4" id="KW-0812">Transmembrane</keyword>
<evidence type="ECO:0000256" key="4">
    <source>
        <dbReference type="SAM" id="Phobius"/>
    </source>
</evidence>
<dbReference type="GeneID" id="20714308"/>
<proteinExistence type="inferred from homology"/>
<reference evidence="7 8" key="1">
    <citation type="journal article" date="2012" name="MBio">
        <title>Comparative genome analysis of three eukaryotic parasites with differing abilities to transform leukocytes reveals key mediators of Theileria-induced leukocyte transformation.</title>
        <authorList>
            <person name="Hayashida K."/>
            <person name="Hara Y."/>
            <person name="Abe T."/>
            <person name="Yamasaki C."/>
            <person name="Toyoda A."/>
            <person name="Kosuge T."/>
            <person name="Suzuki Y."/>
            <person name="Sato Y."/>
            <person name="Kawashima S."/>
            <person name="Katayama T."/>
            <person name="Wakaguri H."/>
            <person name="Inoue N."/>
            <person name="Homma K."/>
            <person name="Tada-Umezaki M."/>
            <person name="Yagi Y."/>
            <person name="Fujii Y."/>
            <person name="Habara T."/>
            <person name="Kanehisa M."/>
            <person name="Watanabe H."/>
            <person name="Ito K."/>
            <person name="Gojobori T."/>
            <person name="Sugawara H."/>
            <person name="Imanishi T."/>
            <person name="Weir W."/>
            <person name="Gardner M."/>
            <person name="Pain A."/>
            <person name="Shiels B."/>
            <person name="Hattori M."/>
            <person name="Nene V."/>
            <person name="Sugimoto C."/>
        </authorList>
    </citation>
    <scope>NUCLEOTIDE SEQUENCE [LARGE SCALE GENOMIC DNA]</scope>
    <source>
        <strain evidence="7 8">Shintoku</strain>
    </source>
</reference>
<dbReference type="Gene3D" id="3.90.70.10">
    <property type="entry name" value="Cysteine proteinases"/>
    <property type="match status" value="1"/>
</dbReference>
<keyword evidence="4" id="KW-1133">Transmembrane helix</keyword>
<evidence type="ECO:0000313" key="7">
    <source>
        <dbReference type="EMBL" id="BAM39856.1"/>
    </source>
</evidence>
<dbReference type="AlphaFoldDB" id="J4C356"/>
<name>J4C356_THEOR</name>
<dbReference type="InterPro" id="IPR039417">
    <property type="entry name" value="Peptidase_C1A_papain-like"/>
</dbReference>
<keyword evidence="2" id="KW-0865">Zymogen</keyword>
<dbReference type="GO" id="GO:0008234">
    <property type="term" value="F:cysteine-type peptidase activity"/>
    <property type="evidence" value="ECO:0007669"/>
    <property type="project" value="InterPro"/>
</dbReference>
<dbReference type="InterPro" id="IPR000668">
    <property type="entry name" value="Peptidase_C1A_C"/>
</dbReference>